<protein>
    <submittedName>
        <fullName evidence="1">Uncharacterized protein</fullName>
    </submittedName>
</protein>
<organism evidence="1">
    <name type="scientific">Lepeophtheirus salmonis</name>
    <name type="common">Salmon louse</name>
    <name type="synonym">Caligus salmonis</name>
    <dbReference type="NCBI Taxonomy" id="72036"/>
    <lineage>
        <taxon>Eukaryota</taxon>
        <taxon>Metazoa</taxon>
        <taxon>Ecdysozoa</taxon>
        <taxon>Arthropoda</taxon>
        <taxon>Crustacea</taxon>
        <taxon>Multicrustacea</taxon>
        <taxon>Hexanauplia</taxon>
        <taxon>Copepoda</taxon>
        <taxon>Siphonostomatoida</taxon>
        <taxon>Caligidae</taxon>
        <taxon>Lepeophtheirus</taxon>
    </lineage>
</organism>
<proteinExistence type="predicted"/>
<evidence type="ECO:0000313" key="1">
    <source>
        <dbReference type="EMBL" id="CDW48690.1"/>
    </source>
</evidence>
<name>A0A0K2VE91_LEPSM</name>
<dbReference type="AlphaFoldDB" id="A0A0K2VE91"/>
<reference evidence="1" key="1">
    <citation type="submission" date="2014-05" db="EMBL/GenBank/DDBJ databases">
        <authorList>
            <person name="Chronopoulou M."/>
        </authorList>
    </citation>
    <scope>NUCLEOTIDE SEQUENCE</scope>
    <source>
        <tissue evidence="1">Whole organism</tissue>
    </source>
</reference>
<accession>A0A0K2VE91</accession>
<sequence>MLLLDVVSSTMTTLLSIKTYLYIISNAELSSYILVDFMKDYTNSISLLHIVYHQRHVPQHCLLDKFHQEHIL</sequence>
<dbReference type="EMBL" id="HACA01031329">
    <property type="protein sequence ID" value="CDW48690.1"/>
    <property type="molecule type" value="Transcribed_RNA"/>
</dbReference>